<dbReference type="PROSITE" id="PS00570">
    <property type="entry name" value="RING_HYDROXYL_ALPHA"/>
    <property type="match status" value="1"/>
</dbReference>
<keyword evidence="4" id="KW-0408">Iron</keyword>
<keyword evidence="8" id="KW-1185">Reference proteome</keyword>
<dbReference type="PANTHER" id="PTHR21266">
    <property type="entry name" value="IRON-SULFUR DOMAIN CONTAINING PROTEIN"/>
    <property type="match status" value="1"/>
</dbReference>
<dbReference type="GO" id="GO:0016705">
    <property type="term" value="F:oxidoreductase activity, acting on paired donors, with incorporation or reduction of molecular oxygen"/>
    <property type="evidence" value="ECO:0007669"/>
    <property type="project" value="UniProtKB-ARBA"/>
</dbReference>
<keyword evidence="2" id="KW-0479">Metal-binding</keyword>
<dbReference type="Proteomes" id="UP000307756">
    <property type="component" value="Unassembled WGS sequence"/>
</dbReference>
<organism evidence="7 8">
    <name type="scientific">Robertmurraya kyonggiensis</name>
    <dbReference type="NCBI Taxonomy" id="1037680"/>
    <lineage>
        <taxon>Bacteria</taxon>
        <taxon>Bacillati</taxon>
        <taxon>Bacillota</taxon>
        <taxon>Bacilli</taxon>
        <taxon>Bacillales</taxon>
        <taxon>Bacillaceae</taxon>
        <taxon>Robertmurraya</taxon>
    </lineage>
</organism>
<reference evidence="7 8" key="1">
    <citation type="journal article" date="2011" name="J. Microbiol.">
        <title>Bacillus kyonggiensis sp. nov., isolated from soil of a lettuce field.</title>
        <authorList>
            <person name="Dong K."/>
            <person name="Lee S."/>
        </authorList>
    </citation>
    <scope>NUCLEOTIDE SEQUENCE [LARGE SCALE GENOMIC DNA]</scope>
    <source>
        <strain evidence="7 8">NB22</strain>
    </source>
</reference>
<dbReference type="Pfam" id="PF19112">
    <property type="entry name" value="VanA_C"/>
    <property type="match status" value="1"/>
</dbReference>
<keyword evidence="3" id="KW-0560">Oxidoreductase</keyword>
<dbReference type="OrthoDB" id="9800776at2"/>
<sequence length="327" mass="36833">MLVEDPVLLHQWHPVLMSKDLTEEPKGVEVLGEKVVVFRTSKGVHAFKDLCIHRGVPLSLGKVENDEIVCAYHGWTYNGCGACTKIPSMPKGRVIPSKAKTTTYSCAEKFGFVWICLGFPPETEPTIGTNTFDNPDYVRVVMGPYDVQAAGPRVVENFLDVSHLMYVHEGLLGDSAYSEISDYRVHEINGQLVTDEIEVYQPDPDGRGYGVHSLYKYKVHKPLTVSFTKKIVGSENFFELYLIVLPVTEASSVAFMIMERNYALDDPDEIFIAFQDVLIEQDRVIVENQKPELLPLDLQAELHLKCDRLSIAYRRMLGEIEITFGTA</sequence>
<protein>
    <submittedName>
        <fullName evidence="7">Aromatic ring-hydroxylating dioxygenase subunit alpha</fullName>
    </submittedName>
</protein>
<evidence type="ECO:0000256" key="5">
    <source>
        <dbReference type="ARBA" id="ARBA00023014"/>
    </source>
</evidence>
<dbReference type="GO" id="GO:0051537">
    <property type="term" value="F:2 iron, 2 sulfur cluster binding"/>
    <property type="evidence" value="ECO:0007669"/>
    <property type="project" value="UniProtKB-KW"/>
</dbReference>
<dbReference type="Gene3D" id="2.102.10.10">
    <property type="entry name" value="Rieske [2Fe-2S] iron-sulphur domain"/>
    <property type="match status" value="1"/>
</dbReference>
<dbReference type="PANTHER" id="PTHR21266:SF60">
    <property type="entry name" value="3-KETOSTEROID-9-ALPHA-MONOOXYGENASE, OXYGENASE COMPONENT"/>
    <property type="match status" value="1"/>
</dbReference>
<dbReference type="CDD" id="cd03469">
    <property type="entry name" value="Rieske_RO_Alpha_N"/>
    <property type="match status" value="1"/>
</dbReference>
<evidence type="ECO:0000256" key="4">
    <source>
        <dbReference type="ARBA" id="ARBA00023004"/>
    </source>
</evidence>
<dbReference type="InterPro" id="IPR044043">
    <property type="entry name" value="VanA_C_cat"/>
</dbReference>
<name>A0A4U1DA20_9BACI</name>
<dbReference type="SUPFAM" id="SSF50022">
    <property type="entry name" value="ISP domain"/>
    <property type="match status" value="1"/>
</dbReference>
<keyword evidence="7" id="KW-0223">Dioxygenase</keyword>
<keyword evidence="1" id="KW-0001">2Fe-2S</keyword>
<evidence type="ECO:0000259" key="6">
    <source>
        <dbReference type="PROSITE" id="PS51296"/>
    </source>
</evidence>
<dbReference type="GO" id="GO:0004497">
    <property type="term" value="F:monooxygenase activity"/>
    <property type="evidence" value="ECO:0007669"/>
    <property type="project" value="UniProtKB-ARBA"/>
</dbReference>
<evidence type="ECO:0000313" key="8">
    <source>
        <dbReference type="Proteomes" id="UP000307756"/>
    </source>
</evidence>
<dbReference type="Gene3D" id="3.90.380.10">
    <property type="entry name" value="Naphthalene 1,2-dioxygenase Alpha Subunit, Chain A, domain 1"/>
    <property type="match status" value="1"/>
</dbReference>
<dbReference type="RefSeq" id="WP_136829713.1">
    <property type="nucleotide sequence ID" value="NZ_SWBM01000001.1"/>
</dbReference>
<dbReference type="GO" id="GO:0051213">
    <property type="term" value="F:dioxygenase activity"/>
    <property type="evidence" value="ECO:0007669"/>
    <property type="project" value="UniProtKB-KW"/>
</dbReference>
<evidence type="ECO:0000256" key="3">
    <source>
        <dbReference type="ARBA" id="ARBA00023002"/>
    </source>
</evidence>
<dbReference type="Pfam" id="PF00355">
    <property type="entry name" value="Rieske"/>
    <property type="match status" value="1"/>
</dbReference>
<dbReference type="GO" id="GO:0005506">
    <property type="term" value="F:iron ion binding"/>
    <property type="evidence" value="ECO:0007669"/>
    <property type="project" value="InterPro"/>
</dbReference>
<keyword evidence="5" id="KW-0411">Iron-sulfur</keyword>
<dbReference type="InterPro" id="IPR017941">
    <property type="entry name" value="Rieske_2Fe-2S"/>
</dbReference>
<accession>A0A4U1DA20</accession>
<evidence type="ECO:0000313" key="7">
    <source>
        <dbReference type="EMBL" id="TKC18968.1"/>
    </source>
</evidence>
<dbReference type="PROSITE" id="PS51296">
    <property type="entry name" value="RIESKE"/>
    <property type="match status" value="1"/>
</dbReference>
<dbReference type="AlphaFoldDB" id="A0A4U1DA20"/>
<evidence type="ECO:0000256" key="2">
    <source>
        <dbReference type="ARBA" id="ARBA00022723"/>
    </source>
</evidence>
<gene>
    <name evidence="7" type="ORF">FA727_05325</name>
</gene>
<dbReference type="InterPro" id="IPR036922">
    <property type="entry name" value="Rieske_2Fe-2S_sf"/>
</dbReference>
<dbReference type="InterPro" id="IPR015881">
    <property type="entry name" value="ARHD_Rieske_2Fe_2S"/>
</dbReference>
<evidence type="ECO:0000256" key="1">
    <source>
        <dbReference type="ARBA" id="ARBA00022714"/>
    </source>
</evidence>
<comment type="caution">
    <text evidence="7">The sequence shown here is derived from an EMBL/GenBank/DDBJ whole genome shotgun (WGS) entry which is preliminary data.</text>
</comment>
<dbReference type="EMBL" id="SWBM01000001">
    <property type="protein sequence ID" value="TKC18968.1"/>
    <property type="molecule type" value="Genomic_DNA"/>
</dbReference>
<dbReference type="InterPro" id="IPR050584">
    <property type="entry name" value="Cholesterol_7-desaturase"/>
</dbReference>
<feature type="domain" description="Rieske" evidence="6">
    <location>
        <begin position="12"/>
        <end position="115"/>
    </location>
</feature>
<dbReference type="SUPFAM" id="SSF55961">
    <property type="entry name" value="Bet v1-like"/>
    <property type="match status" value="1"/>
</dbReference>
<proteinExistence type="predicted"/>